<dbReference type="PROSITE" id="PS01175">
    <property type="entry name" value="RIBONUCLEASE_II"/>
    <property type="match status" value="1"/>
</dbReference>
<gene>
    <name evidence="14" type="ORF">M5K25_000213</name>
</gene>
<comment type="subcellular location">
    <subcellularLocation>
        <location evidence="1">Nucleus</location>
    </subcellularLocation>
</comment>
<dbReference type="InterPro" id="IPR012340">
    <property type="entry name" value="NA-bd_OB-fold"/>
</dbReference>
<dbReference type="GO" id="GO:0000176">
    <property type="term" value="C:nuclear exosome (RNase complex)"/>
    <property type="evidence" value="ECO:0007669"/>
    <property type="project" value="UniProtKB-ARBA"/>
</dbReference>
<evidence type="ECO:0000256" key="9">
    <source>
        <dbReference type="ARBA" id="ARBA00023242"/>
    </source>
</evidence>
<dbReference type="Gene3D" id="2.40.50.140">
    <property type="entry name" value="Nucleic acid-binding proteins"/>
    <property type="match status" value="1"/>
</dbReference>
<evidence type="ECO:0000256" key="6">
    <source>
        <dbReference type="ARBA" id="ARBA00022835"/>
    </source>
</evidence>
<evidence type="ECO:0000256" key="5">
    <source>
        <dbReference type="ARBA" id="ARBA00022801"/>
    </source>
</evidence>
<sequence>MRQRRIERGALTFDSIEVEFQMDTETHDPLDIGIYPIRETDQMIEEFMLDCNFSVAEKILKPPAIFVAVKRFRLDRRDPADELLPKLVGSIRRMQNVNPTVRFRWIDELEGEVASNFTSDTGTGGPPEPLDGFQVARDIIPDVREPKAGEPRLWKPLGGARRGGGGTGEASPLGLAAAGQNRLSSLLKVLTKPLGKSAYHSKAMPERLLINWPNSRASDPPTLQQLARKWARCCLGFSTPVKILKDGGTKPFGPNEWVFLSKSWRGRWRVTLLHTPGPEDRRRYDFERTVERFHQSSLKLMVRRGWGARERSKNSLGTLGNDFEKLHQPAPTKEMFEPLHRMAAAVGLELDISSSKALIDSLDHIVGVDPDCKKLIKILATRCMIKAVYSWSGDMNPTEFHHYGLAAPLYTHFTSPMRRYANIIVHRLLAATLEISKLSENFLDSLRLTEIENNKNLQFPLFFYYYHLVTKLGLNVHSDLNYRQINAKMANRASIYLHKVIYFKKRFDIEGLNCLTSRGSRGEEWILDEAHQRLSKKGTYISYCALQMVMIHLERTEEKSLIVENVNGAFIYVIYHLLDEDDEDDVHMVPGNVDEAPRNANIAKACAGSTPTVSSRSFGRVIGIIKRNWSFFCGSLKPSSLSIENGGTPQALFISKDCRIPMICIQGGHLEKLLNKRIIVAVDSWDCSSRYPCGHHIRTIGEIGEREVENEVILIENDINSRAFPVQALACLPPHPWSLSSEDLANPHREDLRYLRVFSVDQPGCKDIDDALHCSLLPNGNFEVGVHIADVTNFVHPGTPLDKEAAQRGTSVYLVDKRIDMLPKLLTEDICSLRPGVERFSFSVILTMKPDAKIVSTRYTKSTIKSNAALSYVEAQARMDDSLMIDPLTTDLRNLNTLAKLMRQRRIERGALTFDSIEVKFQMDTETHDPLDIGVYQIREADQMIEEFMLACNFSVAEKILKHFPSCSLLRHQPAPTKEMFEPLHRMAAAFGLDLDISSSKALIDSLDHVVGLDPDCKKLFKILATRCMTKAVYSWSGDMNPTEFHHYGLAAPLYTHFTSPMRRYADIIVHRLLAAALEISKLPEIFLDSLRLTDIENNLNYRQINAKMANRASIYLHKVIYFKKRPMDIEARIIKIKPYGFVVFVPRFDIEGLICLTSKGSRGEEWILDEEHQRLSKKGTDISYCALQMVRIHLEVVEHRPYGPKFQLTLISTR</sequence>
<comment type="caution">
    <text evidence="14">The sequence shown here is derived from an EMBL/GenBank/DDBJ whole genome shotgun (WGS) entry which is preliminary data.</text>
</comment>
<keyword evidence="8" id="KW-0694">RNA-binding</keyword>
<dbReference type="InterPro" id="IPR022966">
    <property type="entry name" value="RNase_II/R_CS"/>
</dbReference>
<dbReference type="Pfam" id="PF17215">
    <property type="entry name" value="Rrp44_S1"/>
    <property type="match status" value="1"/>
</dbReference>
<evidence type="ECO:0000256" key="12">
    <source>
        <dbReference type="SAM" id="MobiDB-lite"/>
    </source>
</evidence>
<name>A0ABD0VUT2_DENTH</name>
<evidence type="ECO:0000256" key="8">
    <source>
        <dbReference type="ARBA" id="ARBA00022884"/>
    </source>
</evidence>
<dbReference type="AlphaFoldDB" id="A0ABD0VUT2"/>
<dbReference type="Proteomes" id="UP001552299">
    <property type="component" value="Unassembled WGS sequence"/>
</dbReference>
<accession>A0ABD0VUT2</accession>
<keyword evidence="5" id="KW-0378">Hydrolase</keyword>
<dbReference type="PANTHER" id="PTHR23355">
    <property type="entry name" value="RIBONUCLEASE"/>
    <property type="match status" value="1"/>
</dbReference>
<dbReference type="GO" id="GO:0003723">
    <property type="term" value="F:RNA binding"/>
    <property type="evidence" value="ECO:0007669"/>
    <property type="project" value="UniProtKB-KW"/>
</dbReference>
<dbReference type="GO" id="GO:0006364">
    <property type="term" value="P:rRNA processing"/>
    <property type="evidence" value="ECO:0007669"/>
    <property type="project" value="UniProtKB-KW"/>
</dbReference>
<dbReference type="InterPro" id="IPR001900">
    <property type="entry name" value="RNase_II/R"/>
</dbReference>
<feature type="region of interest" description="Disordered" evidence="12">
    <location>
        <begin position="150"/>
        <end position="172"/>
    </location>
</feature>
<dbReference type="SUPFAM" id="SSF50249">
    <property type="entry name" value="Nucleic acid-binding proteins"/>
    <property type="match status" value="5"/>
</dbReference>
<dbReference type="Pfam" id="PF00773">
    <property type="entry name" value="RNB"/>
    <property type="match status" value="2"/>
</dbReference>
<keyword evidence="9" id="KW-0539">Nucleus</keyword>
<dbReference type="PANTHER" id="PTHR23355:SF35">
    <property type="entry name" value="EXOSOME COMPLEX EXONUCLEASE RRP44"/>
    <property type="match status" value="1"/>
</dbReference>
<keyword evidence="4" id="KW-0540">Nuclease</keyword>
<evidence type="ECO:0000313" key="14">
    <source>
        <dbReference type="EMBL" id="KAL0928338.1"/>
    </source>
</evidence>
<organism evidence="14 15">
    <name type="scientific">Dendrobium thyrsiflorum</name>
    <name type="common">Pinecone-like raceme dendrobium</name>
    <name type="synonym">Orchid</name>
    <dbReference type="NCBI Taxonomy" id="117978"/>
    <lineage>
        <taxon>Eukaryota</taxon>
        <taxon>Viridiplantae</taxon>
        <taxon>Streptophyta</taxon>
        <taxon>Embryophyta</taxon>
        <taxon>Tracheophyta</taxon>
        <taxon>Spermatophyta</taxon>
        <taxon>Magnoliopsida</taxon>
        <taxon>Liliopsida</taxon>
        <taxon>Asparagales</taxon>
        <taxon>Orchidaceae</taxon>
        <taxon>Epidendroideae</taxon>
        <taxon>Malaxideae</taxon>
        <taxon>Dendrobiinae</taxon>
        <taxon>Dendrobium</taxon>
    </lineage>
</organism>
<comment type="similarity">
    <text evidence="2 11">Belongs to the RNR ribonuclease family.</text>
</comment>
<dbReference type="GO" id="GO:0000175">
    <property type="term" value="F:3'-5'-RNA exonuclease activity"/>
    <property type="evidence" value="ECO:0007669"/>
    <property type="project" value="UniProtKB-ARBA"/>
</dbReference>
<evidence type="ECO:0000256" key="1">
    <source>
        <dbReference type="ARBA" id="ARBA00004123"/>
    </source>
</evidence>
<keyword evidence="15" id="KW-1185">Reference proteome</keyword>
<evidence type="ECO:0000256" key="2">
    <source>
        <dbReference type="ARBA" id="ARBA00005785"/>
    </source>
</evidence>
<dbReference type="GO" id="GO:0000956">
    <property type="term" value="P:nuclear-transcribed mRNA catabolic process"/>
    <property type="evidence" value="ECO:0007669"/>
    <property type="project" value="UniProtKB-ARBA"/>
</dbReference>
<keyword evidence="6" id="KW-0271">Exosome</keyword>
<evidence type="ECO:0000313" key="15">
    <source>
        <dbReference type="Proteomes" id="UP001552299"/>
    </source>
</evidence>
<dbReference type="EMBL" id="JANQDX010000001">
    <property type="protein sequence ID" value="KAL0928338.1"/>
    <property type="molecule type" value="Genomic_DNA"/>
</dbReference>
<keyword evidence="3" id="KW-0698">rRNA processing</keyword>
<dbReference type="SMART" id="SM00955">
    <property type="entry name" value="RNB"/>
    <property type="match status" value="1"/>
</dbReference>
<proteinExistence type="inferred from homology"/>
<dbReference type="InterPro" id="IPR050180">
    <property type="entry name" value="RNR_Ribonuclease"/>
</dbReference>
<evidence type="ECO:0000256" key="11">
    <source>
        <dbReference type="RuleBase" id="RU003901"/>
    </source>
</evidence>
<dbReference type="Pfam" id="PF17849">
    <property type="entry name" value="OB_Dis3"/>
    <property type="match status" value="1"/>
</dbReference>
<evidence type="ECO:0000256" key="7">
    <source>
        <dbReference type="ARBA" id="ARBA00022839"/>
    </source>
</evidence>
<dbReference type="InterPro" id="IPR033770">
    <property type="entry name" value="RRP44_S1"/>
</dbReference>
<protein>
    <recommendedName>
        <fullName evidence="10">Ribosomal RNA-processing protein 44</fullName>
    </recommendedName>
</protein>
<evidence type="ECO:0000259" key="13">
    <source>
        <dbReference type="SMART" id="SM00955"/>
    </source>
</evidence>
<dbReference type="Gene3D" id="2.40.50.700">
    <property type="match status" value="1"/>
</dbReference>
<evidence type="ECO:0000256" key="4">
    <source>
        <dbReference type="ARBA" id="ARBA00022722"/>
    </source>
</evidence>
<evidence type="ECO:0000256" key="10">
    <source>
        <dbReference type="ARBA" id="ARBA00077930"/>
    </source>
</evidence>
<dbReference type="FunFam" id="2.40.50.700:FF:000001">
    <property type="entry name" value="Exosome complex exonuclease exoribonuclease (Rrp44)"/>
    <property type="match status" value="1"/>
</dbReference>
<feature type="domain" description="RNB" evidence="13">
    <location>
        <begin position="749"/>
        <end position="1080"/>
    </location>
</feature>
<keyword evidence="7" id="KW-0269">Exonuclease</keyword>
<evidence type="ECO:0000256" key="3">
    <source>
        <dbReference type="ARBA" id="ARBA00022552"/>
    </source>
</evidence>
<reference evidence="14 15" key="1">
    <citation type="journal article" date="2024" name="Plant Biotechnol. J.">
        <title>Dendrobium thyrsiflorum genome and its molecular insights into genes involved in important horticultural traits.</title>
        <authorList>
            <person name="Chen B."/>
            <person name="Wang J.Y."/>
            <person name="Zheng P.J."/>
            <person name="Li K.L."/>
            <person name="Liang Y.M."/>
            <person name="Chen X.F."/>
            <person name="Zhang C."/>
            <person name="Zhao X."/>
            <person name="He X."/>
            <person name="Zhang G.Q."/>
            <person name="Liu Z.J."/>
            <person name="Xu Q."/>
        </authorList>
    </citation>
    <scope>NUCLEOTIDE SEQUENCE [LARGE SCALE GENOMIC DNA]</scope>
    <source>
        <strain evidence="14">GZMU011</strain>
    </source>
</reference>
<dbReference type="InterPro" id="IPR041505">
    <property type="entry name" value="Dis3_CSD2"/>
</dbReference>